<dbReference type="PROSITE" id="PS51257">
    <property type="entry name" value="PROKAR_LIPOPROTEIN"/>
    <property type="match status" value="1"/>
</dbReference>
<dbReference type="PROSITE" id="PS50026">
    <property type="entry name" value="EGF_3"/>
    <property type="match status" value="1"/>
</dbReference>
<dbReference type="RefSeq" id="WP_344828722.1">
    <property type="nucleotide sequence ID" value="NZ_BAABEZ010000024.1"/>
</dbReference>
<sequence>MILNMRFSMKQTLAGITAGVLTALLSLSSCAPKSSCDTLVCQNGGTCAADFCSCPTGYDGPQCQNLITERYIGTYAGFTRPRDGQATHLDTVDLYKNDKGILSLSAVRRRAADTIYTGMLDYKNDQLLVDDIYSNDNKKSVITITMVAPGVTTEARTLKMTVVDYQNSSKVNTLEFNGTWISR</sequence>
<proteinExistence type="predicted"/>
<dbReference type="EMBL" id="BAABEZ010000024">
    <property type="protein sequence ID" value="GAA4459194.1"/>
    <property type="molecule type" value="Genomic_DNA"/>
</dbReference>
<feature type="domain" description="EGF-like" evidence="2">
    <location>
        <begin position="32"/>
        <end position="64"/>
    </location>
</feature>
<reference evidence="4" key="1">
    <citation type="journal article" date="2019" name="Int. J. Syst. Evol. Microbiol.">
        <title>The Global Catalogue of Microorganisms (GCM) 10K type strain sequencing project: providing services to taxonomists for standard genome sequencing and annotation.</title>
        <authorList>
            <consortium name="The Broad Institute Genomics Platform"/>
            <consortium name="The Broad Institute Genome Sequencing Center for Infectious Disease"/>
            <person name="Wu L."/>
            <person name="Ma J."/>
        </authorList>
    </citation>
    <scope>NUCLEOTIDE SEQUENCE [LARGE SCALE GENOMIC DNA]</scope>
    <source>
        <strain evidence="4">JCM 31921</strain>
    </source>
</reference>
<evidence type="ECO:0000313" key="4">
    <source>
        <dbReference type="Proteomes" id="UP001501410"/>
    </source>
</evidence>
<evidence type="ECO:0000256" key="1">
    <source>
        <dbReference type="SAM" id="SignalP"/>
    </source>
</evidence>
<keyword evidence="4" id="KW-1185">Reference proteome</keyword>
<dbReference type="PROSITE" id="PS01186">
    <property type="entry name" value="EGF_2"/>
    <property type="match status" value="1"/>
</dbReference>
<dbReference type="Gene3D" id="2.10.25.10">
    <property type="entry name" value="Laminin"/>
    <property type="match status" value="1"/>
</dbReference>
<comment type="caution">
    <text evidence="3">The sequence shown here is derived from an EMBL/GenBank/DDBJ whole genome shotgun (WGS) entry which is preliminary data.</text>
</comment>
<accession>A0ABP8N3B0</accession>
<gene>
    <name evidence="3" type="ORF">GCM10023092_28690</name>
</gene>
<feature type="signal peptide" evidence="1">
    <location>
        <begin position="1"/>
        <end position="31"/>
    </location>
</feature>
<keyword evidence="1" id="KW-0732">Signal</keyword>
<protein>
    <recommendedName>
        <fullName evidence="2">EGF-like domain-containing protein</fullName>
    </recommendedName>
</protein>
<dbReference type="InterPro" id="IPR000742">
    <property type="entry name" value="EGF"/>
</dbReference>
<name>A0ABP8N3B0_9BACT</name>
<feature type="chain" id="PRO_5046535293" description="EGF-like domain-containing protein" evidence="1">
    <location>
        <begin position="32"/>
        <end position="183"/>
    </location>
</feature>
<dbReference type="SUPFAM" id="SSF57196">
    <property type="entry name" value="EGF/Laminin"/>
    <property type="match status" value="1"/>
</dbReference>
<dbReference type="PROSITE" id="PS00022">
    <property type="entry name" value="EGF_1"/>
    <property type="match status" value="1"/>
</dbReference>
<evidence type="ECO:0000259" key="2">
    <source>
        <dbReference type="PROSITE" id="PS50026"/>
    </source>
</evidence>
<dbReference type="CDD" id="cd00054">
    <property type="entry name" value="EGF_CA"/>
    <property type="match status" value="1"/>
</dbReference>
<organism evidence="3 4">
    <name type="scientific">Rurimicrobium arvi</name>
    <dbReference type="NCBI Taxonomy" id="2049916"/>
    <lineage>
        <taxon>Bacteria</taxon>
        <taxon>Pseudomonadati</taxon>
        <taxon>Bacteroidota</taxon>
        <taxon>Chitinophagia</taxon>
        <taxon>Chitinophagales</taxon>
        <taxon>Chitinophagaceae</taxon>
        <taxon>Rurimicrobium</taxon>
    </lineage>
</organism>
<evidence type="ECO:0000313" key="3">
    <source>
        <dbReference type="EMBL" id="GAA4459194.1"/>
    </source>
</evidence>
<dbReference type="Proteomes" id="UP001501410">
    <property type="component" value="Unassembled WGS sequence"/>
</dbReference>